<evidence type="ECO:0000313" key="3">
    <source>
        <dbReference type="EMBL" id="OAQ65591.1"/>
    </source>
</evidence>
<name>A0A179GAG1_PURLI</name>
<dbReference type="EMBL" id="LSBI01000018">
    <property type="protein sequence ID" value="OAQ74401.1"/>
    <property type="molecule type" value="Genomic_DNA"/>
</dbReference>
<keyword evidence="2" id="KW-0732">Signal</keyword>
<feature type="chain" id="PRO_5008872623" evidence="2">
    <location>
        <begin position="18"/>
        <end position="155"/>
    </location>
</feature>
<dbReference type="Proteomes" id="UP000078340">
    <property type="component" value="Unassembled WGS sequence"/>
</dbReference>
<evidence type="ECO:0000256" key="2">
    <source>
        <dbReference type="SAM" id="SignalP"/>
    </source>
</evidence>
<gene>
    <name evidence="4" type="ORF">VFPFJ_10947</name>
    <name evidence="3" type="ORF">VFPFJ_11248</name>
</gene>
<dbReference type="EMBL" id="LSBI01000025">
    <property type="protein sequence ID" value="OAQ65591.1"/>
    <property type="molecule type" value="Genomic_DNA"/>
</dbReference>
<evidence type="ECO:0000313" key="5">
    <source>
        <dbReference type="Proteomes" id="UP000078340"/>
    </source>
</evidence>
<feature type="compositionally biased region" description="Basic and acidic residues" evidence="1">
    <location>
        <begin position="107"/>
        <end position="136"/>
    </location>
</feature>
<proteinExistence type="predicted"/>
<feature type="region of interest" description="Disordered" evidence="1">
    <location>
        <begin position="104"/>
        <end position="155"/>
    </location>
</feature>
<organism evidence="4 5">
    <name type="scientific">Purpureocillium lilacinum</name>
    <name type="common">Paecilomyces lilacinus</name>
    <dbReference type="NCBI Taxonomy" id="33203"/>
    <lineage>
        <taxon>Eukaryota</taxon>
        <taxon>Fungi</taxon>
        <taxon>Dikarya</taxon>
        <taxon>Ascomycota</taxon>
        <taxon>Pezizomycotina</taxon>
        <taxon>Sordariomycetes</taxon>
        <taxon>Hypocreomycetidae</taxon>
        <taxon>Hypocreales</taxon>
        <taxon>Ophiocordycipitaceae</taxon>
        <taxon>Purpureocillium</taxon>
    </lineage>
</organism>
<evidence type="ECO:0000313" key="4">
    <source>
        <dbReference type="EMBL" id="OAQ74401.1"/>
    </source>
</evidence>
<protein>
    <submittedName>
        <fullName evidence="4">Uncharacterized protein</fullName>
    </submittedName>
</protein>
<reference evidence="4 5" key="1">
    <citation type="submission" date="2016-02" db="EMBL/GenBank/DDBJ databases">
        <title>Biosynthesis of antibiotic leucinostatins and their inhibition on Phytophthora in bio-control Purpureocillium lilacinum.</title>
        <authorList>
            <person name="Wang G."/>
            <person name="Liu Z."/>
            <person name="Lin R."/>
            <person name="Li E."/>
            <person name="Mao Z."/>
            <person name="Ling J."/>
            <person name="Yin W."/>
            <person name="Xie B."/>
        </authorList>
    </citation>
    <scope>NUCLEOTIDE SEQUENCE [LARGE SCALE GENOMIC DNA]</scope>
    <source>
        <strain evidence="4">PLFJ-1</strain>
    </source>
</reference>
<feature type="compositionally biased region" description="Low complexity" evidence="1">
    <location>
        <begin position="137"/>
        <end position="146"/>
    </location>
</feature>
<dbReference type="AlphaFoldDB" id="A0A179GAG1"/>
<sequence>MVRFNLAILALSATALAVTTHNDRRGLEDLDEPHFISRDAPLMDLYRRQVQKQDSPEIQKLKDERKAISPELDQAIQAMRDARKAANAAIPQDLKQKEEAAIQNVKTMREGLPEDKKNQLKENAKAIQAERKKEKASASAPASAPAPSAPAPTPA</sequence>
<comment type="caution">
    <text evidence="4">The sequence shown here is derived from an EMBL/GenBank/DDBJ whole genome shotgun (WGS) entry which is preliminary data.</text>
</comment>
<accession>A0A179GAG1</accession>
<dbReference type="OMA" id="WEREYAS"/>
<evidence type="ECO:0000256" key="1">
    <source>
        <dbReference type="SAM" id="MobiDB-lite"/>
    </source>
</evidence>
<feature type="signal peptide" evidence="2">
    <location>
        <begin position="1"/>
        <end position="17"/>
    </location>
</feature>